<protein>
    <submittedName>
        <fullName evidence="2">Uncharacterized protein</fullName>
    </submittedName>
</protein>
<accession>A0ABQ6YK72</accession>
<keyword evidence="1" id="KW-1133">Transmembrane helix</keyword>
<keyword evidence="1" id="KW-0812">Transmembrane</keyword>
<organism evidence="2 3">
    <name type="scientific">Nocardia caishijiensis</name>
    <dbReference type="NCBI Taxonomy" id="184756"/>
    <lineage>
        <taxon>Bacteria</taxon>
        <taxon>Bacillati</taxon>
        <taxon>Actinomycetota</taxon>
        <taxon>Actinomycetes</taxon>
        <taxon>Mycobacteriales</taxon>
        <taxon>Nocardiaceae</taxon>
        <taxon>Nocardia</taxon>
    </lineage>
</organism>
<dbReference type="RefSeq" id="WP_067984787.1">
    <property type="nucleotide sequence ID" value="NZ_VMSD01000005.1"/>
</dbReference>
<evidence type="ECO:0000313" key="3">
    <source>
        <dbReference type="Proteomes" id="UP000798951"/>
    </source>
</evidence>
<evidence type="ECO:0000313" key="2">
    <source>
        <dbReference type="EMBL" id="KAF0846195.1"/>
    </source>
</evidence>
<feature type="transmembrane region" description="Helical" evidence="1">
    <location>
        <begin position="95"/>
        <end position="114"/>
    </location>
</feature>
<name>A0ABQ6YK72_9NOCA</name>
<dbReference type="Proteomes" id="UP000798951">
    <property type="component" value="Unassembled WGS sequence"/>
</dbReference>
<feature type="transmembrane region" description="Helical" evidence="1">
    <location>
        <begin position="58"/>
        <end position="83"/>
    </location>
</feature>
<gene>
    <name evidence="2" type="ORF">FNL39_105106</name>
</gene>
<proteinExistence type="predicted"/>
<reference evidence="2 3" key="1">
    <citation type="submission" date="2019-07" db="EMBL/GenBank/DDBJ databases">
        <title>Genomic Encyclopedia of Type Strains, Phase IV (KMG-IV): sequencing the most valuable type-strain genomes for metagenomic binning, comparative biology and taxonomic classification.</title>
        <authorList>
            <person name="Goeker M."/>
        </authorList>
    </citation>
    <scope>NUCLEOTIDE SEQUENCE [LARGE SCALE GENOMIC DNA]</scope>
    <source>
        <strain evidence="2 3">DSM 44831</strain>
    </source>
</reference>
<feature type="transmembrane region" description="Helical" evidence="1">
    <location>
        <begin position="12"/>
        <end position="38"/>
    </location>
</feature>
<keyword evidence="3" id="KW-1185">Reference proteome</keyword>
<dbReference type="EMBL" id="VMSD01000005">
    <property type="protein sequence ID" value="KAF0846195.1"/>
    <property type="molecule type" value="Genomic_DNA"/>
</dbReference>
<evidence type="ECO:0000256" key="1">
    <source>
        <dbReference type="SAM" id="Phobius"/>
    </source>
</evidence>
<comment type="caution">
    <text evidence="2">The sequence shown here is derived from an EMBL/GenBank/DDBJ whole genome shotgun (WGS) entry which is preliminary data.</text>
</comment>
<sequence>MEFDKGGWRRAADLAAGVVLLAVVFFLGMTVTLMIGFIGAPGGQSSECAGRCRTHVDIGAWLMTITTFVGAFVVVTLMVRSWWQRRLVSVWPLRWILVMIVMTIVSFGIAIYGAA</sequence>
<keyword evidence="1" id="KW-0472">Membrane</keyword>